<dbReference type="InterPro" id="IPR034732">
    <property type="entry name" value="EPHD"/>
</dbReference>
<dbReference type="SUPFAM" id="SSF47370">
    <property type="entry name" value="Bromodomain"/>
    <property type="match status" value="1"/>
</dbReference>
<keyword evidence="6" id="KW-0862">Zinc</keyword>
<dbReference type="PROSITE" id="PS50014">
    <property type="entry name" value="BROMODOMAIN_2"/>
    <property type="match status" value="1"/>
</dbReference>
<dbReference type="Pfam" id="PF00439">
    <property type="entry name" value="Bromodomain"/>
    <property type="match status" value="1"/>
</dbReference>
<dbReference type="SMART" id="SM00249">
    <property type="entry name" value="PHD"/>
    <property type="match status" value="2"/>
</dbReference>
<feature type="region of interest" description="Disordered" evidence="11">
    <location>
        <begin position="132"/>
        <end position="196"/>
    </location>
</feature>
<evidence type="ECO:0000256" key="8">
    <source>
        <dbReference type="ARBA" id="ARBA00023242"/>
    </source>
</evidence>
<sequence length="1444" mass="162340">MSEVQVQSPVDSVMLQGRITRRSVYTGLPSTPFRADEVDSDSTSADAHSKEDRGNSPERSGYRGGHRAKGSGRRSRSRKSLDFLTRSRMRSRSPALEPTPPTIEPPAEEKPYSDFFPDLDISRHLDFLRLPVPRPLPSHPPHLTTSPSSPSATKPTISSETLVPHDPAHNESSTGHDESCVTPPPAERQLNSQDEAAKSISMANPVPPMVADVETFEELISRELVEIPSSKPPYDRASHESVLDKGADDLPAASSEPIEEVAKNKDITEDLPTEEGALQVLDDDPYAGVSDLLSLPPLPNAPQNLPKPSFRRLSELAESPIPAKKFRLGAAYIRHTEPSEDELAQRIEYDMDEQDLCWLNMINDERKKENLVQIDEDYFERVMDILEKEWFDLTKDIPSAREDEEDPVCAVCDDGECENANAIVFCDGCNIAVHQDCYGIPFIPEGQWLCRKCMLSPHKPVDCVLCPHKDGAFKQTSRQGWAHLLCAMWVPECSVGNYTLMEPVVDIEKIPRSRWKLQCYLCHTRGGAPIQCSNKNCYLPFHPTCARKAKLYMKMRAQYGSDQNALRAFCDRHTPPEYREQVDVEAAVAAFQREMLEQKLSLVNSRRSAAIEDSEDEYPPVGTDTESSSRKRKRKNLMRITDDEESDARLDHGSDDLSSSKRKKKQRRLESSTSADFGVGGWSDDDETVGSSRSHQFSAPVPVIPEYILNRVLDTLRTEFKEKKKKGDFDKKNKDFIIRLCKYWSLKRESRRGAPLLKRLHLEPWTASASALKEDEEARAKRNQTAIIIRKDLERVRLLTELVRKREKEKLKQYQAGISYAEFVLFPITRFIRPFFETIRSWDKDGIFAEPVTPELAPDYHLFITNPMDFSTMMQKLENHEYKDVGSFETDVELIWQNCMTYNKPETPYWKTAQRFQKRGRPLLEELKQKITGFPIDPDSGILSIAPAEFFHILWAYWWPEGKVRELFPKEEEPLPTVKTVEEVSSVEEVQESAAGDAGDAVHVDDDQPKRMTRSRLAALEQETVQKPTRKGKVKQGTETPFSPRRGRPPKKANKPTSEAIPTPQSKVETPKATTKSRRNQILAQNEPVAEISDTPLRMRSTRKAAQVASEAVAAIATPAVRKTATVAATAAANSKGAVPKKEKEDITAPEPAVNLRESRGRKRRRESEVLETAAAEPAGQASPAERASKRSKKVQASESKEAETPKPKDETPRRRGRPPTRRDVAKSEVSSAPEDAASSSDIPSTPTPSMVRRKSSIASSARRSSIGLSGEGADERRHSIRHAKAFGHPLPKIEEVDLDDNPAMVQFLAMNKSKSPNRWQRKQKPKDDSNPDDPEERKQEEADDAHEAGGDGKDGKLDNTRGRRSEKHTDDPSENFTDVDDAEVDDHKEAASPLKNRANEMEGSGQNEDVQNSDGKGRRRTRRSKSVDGKKKGLFGWLFPKST</sequence>
<dbReference type="InterPro" id="IPR013083">
    <property type="entry name" value="Znf_RING/FYVE/PHD"/>
</dbReference>
<dbReference type="CDD" id="cd15492">
    <property type="entry name" value="PHD_BRPF_JADE_like"/>
    <property type="match status" value="1"/>
</dbReference>
<dbReference type="SUPFAM" id="SSF57903">
    <property type="entry name" value="FYVE/PHD zinc finger"/>
    <property type="match status" value="1"/>
</dbReference>
<feature type="compositionally biased region" description="Basic and acidic residues" evidence="11">
    <location>
        <begin position="1000"/>
        <end position="1010"/>
    </location>
</feature>
<keyword evidence="16" id="KW-1185">Reference proteome</keyword>
<name>A0A0L0HRU5_SPIPD</name>
<dbReference type="InParanoid" id="A0A0L0HRU5"/>
<feature type="compositionally biased region" description="Basic residues" evidence="11">
    <location>
        <begin position="64"/>
        <end position="78"/>
    </location>
</feature>
<dbReference type="InterPro" id="IPR050701">
    <property type="entry name" value="Histone_Mod_Regulator"/>
</dbReference>
<feature type="region of interest" description="Disordered" evidence="11">
    <location>
        <begin position="979"/>
        <end position="1099"/>
    </location>
</feature>
<dbReference type="PANTHER" id="PTHR13793:SF107">
    <property type="entry name" value="BROMODOMAIN-CONTAINING PROTEIN HOMOLOG"/>
    <property type="match status" value="1"/>
</dbReference>
<feature type="compositionally biased region" description="Low complexity" evidence="11">
    <location>
        <begin position="1257"/>
        <end position="1267"/>
    </location>
</feature>
<evidence type="ECO:0000259" key="12">
    <source>
        <dbReference type="PROSITE" id="PS50014"/>
    </source>
</evidence>
<feature type="compositionally biased region" description="Basic and acidic residues" evidence="11">
    <location>
        <begin position="166"/>
        <end position="179"/>
    </location>
</feature>
<feature type="region of interest" description="Disordered" evidence="11">
    <location>
        <begin position="1308"/>
        <end position="1444"/>
    </location>
</feature>
<keyword evidence="2" id="KW-0597">Phosphoprotein</keyword>
<evidence type="ECO:0000256" key="4">
    <source>
        <dbReference type="ARBA" id="ARBA00022737"/>
    </source>
</evidence>
<dbReference type="InterPro" id="IPR001487">
    <property type="entry name" value="Bromodomain"/>
</dbReference>
<dbReference type="RefSeq" id="XP_016611649.1">
    <property type="nucleotide sequence ID" value="XM_016749404.1"/>
</dbReference>
<evidence type="ECO:0000313" key="15">
    <source>
        <dbReference type="EMBL" id="KND03610.1"/>
    </source>
</evidence>
<feature type="compositionally biased region" description="Basic and acidic residues" evidence="11">
    <location>
        <begin position="1199"/>
        <end position="1214"/>
    </location>
</feature>
<dbReference type="InterPro" id="IPR018359">
    <property type="entry name" value="Bromodomain_CS"/>
</dbReference>
<dbReference type="InterPro" id="IPR019786">
    <property type="entry name" value="Zinc_finger_PHD-type_CS"/>
</dbReference>
<evidence type="ECO:0000256" key="11">
    <source>
        <dbReference type="SAM" id="MobiDB-lite"/>
    </source>
</evidence>
<evidence type="ECO:0000259" key="13">
    <source>
        <dbReference type="PROSITE" id="PS50016"/>
    </source>
</evidence>
<dbReference type="OrthoDB" id="20839at2759"/>
<dbReference type="GeneID" id="27684772"/>
<dbReference type="PROSITE" id="PS01359">
    <property type="entry name" value="ZF_PHD_1"/>
    <property type="match status" value="1"/>
</dbReference>
<evidence type="ECO:0000256" key="1">
    <source>
        <dbReference type="ARBA" id="ARBA00004123"/>
    </source>
</evidence>
<feature type="compositionally biased region" description="Basic residues" evidence="11">
    <location>
        <begin position="1045"/>
        <end position="1054"/>
    </location>
</feature>
<dbReference type="InterPro" id="IPR019787">
    <property type="entry name" value="Znf_PHD-finger"/>
</dbReference>
<dbReference type="Pfam" id="PF13831">
    <property type="entry name" value="PHD_2"/>
    <property type="match status" value="1"/>
</dbReference>
<dbReference type="GO" id="GO:0008270">
    <property type="term" value="F:zinc ion binding"/>
    <property type="evidence" value="ECO:0007669"/>
    <property type="project" value="UniProtKB-KW"/>
</dbReference>
<dbReference type="Proteomes" id="UP000053201">
    <property type="component" value="Unassembled WGS sequence"/>
</dbReference>
<feature type="region of interest" description="Disordered" evidence="11">
    <location>
        <begin position="247"/>
        <end position="271"/>
    </location>
</feature>
<evidence type="ECO:0000256" key="3">
    <source>
        <dbReference type="ARBA" id="ARBA00022723"/>
    </source>
</evidence>
<feature type="compositionally biased region" description="Basic and acidic residues" evidence="11">
    <location>
        <begin position="47"/>
        <end position="56"/>
    </location>
</feature>
<dbReference type="SMART" id="SM00297">
    <property type="entry name" value="BROMO"/>
    <property type="match status" value="1"/>
</dbReference>
<dbReference type="InterPro" id="IPR011011">
    <property type="entry name" value="Znf_FYVE_PHD"/>
</dbReference>
<evidence type="ECO:0000256" key="2">
    <source>
        <dbReference type="ARBA" id="ARBA00022553"/>
    </source>
</evidence>
<dbReference type="Pfam" id="PF13832">
    <property type="entry name" value="zf-HC5HC2H_2"/>
    <property type="match status" value="1"/>
</dbReference>
<dbReference type="PROSITE" id="PS50016">
    <property type="entry name" value="ZF_PHD_2"/>
    <property type="match status" value="1"/>
</dbReference>
<dbReference type="GO" id="GO:0006325">
    <property type="term" value="P:chromatin organization"/>
    <property type="evidence" value="ECO:0007669"/>
    <property type="project" value="UniProtKB-ARBA"/>
</dbReference>
<dbReference type="Pfam" id="PF10513">
    <property type="entry name" value="EPL1"/>
    <property type="match status" value="1"/>
</dbReference>
<dbReference type="FunFam" id="3.30.40.10:FF:000007">
    <property type="entry name" value="Bromodomain containing 1, isoform CRA_b"/>
    <property type="match status" value="1"/>
</dbReference>
<evidence type="ECO:0000256" key="9">
    <source>
        <dbReference type="PROSITE-ProRule" id="PRU00035"/>
    </source>
</evidence>
<evidence type="ECO:0000313" key="16">
    <source>
        <dbReference type="Proteomes" id="UP000053201"/>
    </source>
</evidence>
<dbReference type="InterPro" id="IPR019542">
    <property type="entry name" value="Enhancer_polycomb-like_N"/>
</dbReference>
<dbReference type="STRING" id="645134.A0A0L0HRU5"/>
<feature type="compositionally biased region" description="Low complexity" evidence="11">
    <location>
        <begin position="1228"/>
        <end position="1250"/>
    </location>
</feature>
<evidence type="ECO:0000256" key="10">
    <source>
        <dbReference type="PROSITE-ProRule" id="PRU00146"/>
    </source>
</evidence>
<feature type="region of interest" description="Disordered" evidence="11">
    <location>
        <begin position="609"/>
        <end position="696"/>
    </location>
</feature>
<dbReference type="InterPro" id="IPR036427">
    <property type="entry name" value="Bromodomain-like_sf"/>
</dbReference>
<dbReference type="VEuPathDB" id="FungiDB:SPPG_01085"/>
<evidence type="ECO:0000259" key="14">
    <source>
        <dbReference type="PROSITE" id="PS51805"/>
    </source>
</evidence>
<reference evidence="15 16" key="1">
    <citation type="submission" date="2009-08" db="EMBL/GenBank/DDBJ databases">
        <title>The Genome Sequence of Spizellomyces punctatus strain DAOM BR117.</title>
        <authorList>
            <consortium name="The Broad Institute Genome Sequencing Platform"/>
            <person name="Russ C."/>
            <person name="Cuomo C."/>
            <person name="Shea T."/>
            <person name="Young S.K."/>
            <person name="Zeng Q."/>
            <person name="Koehrsen M."/>
            <person name="Haas B."/>
            <person name="Borodovsky M."/>
            <person name="Guigo R."/>
            <person name="Alvarado L."/>
            <person name="Berlin A."/>
            <person name="Bochicchio J."/>
            <person name="Borenstein D."/>
            <person name="Chapman S."/>
            <person name="Chen Z."/>
            <person name="Engels R."/>
            <person name="Freedman E."/>
            <person name="Gellesch M."/>
            <person name="Goldberg J."/>
            <person name="Griggs A."/>
            <person name="Gujja S."/>
            <person name="Heiman D."/>
            <person name="Hepburn T."/>
            <person name="Howarth C."/>
            <person name="Jen D."/>
            <person name="Larson L."/>
            <person name="Lewis B."/>
            <person name="Mehta T."/>
            <person name="Park D."/>
            <person name="Pearson M."/>
            <person name="Roberts A."/>
            <person name="Saif S."/>
            <person name="Shenoy N."/>
            <person name="Sisk P."/>
            <person name="Stolte C."/>
            <person name="Sykes S."/>
            <person name="Thomson T."/>
            <person name="Walk T."/>
            <person name="White J."/>
            <person name="Yandava C."/>
            <person name="Burger G."/>
            <person name="Gray M.W."/>
            <person name="Holland P.W.H."/>
            <person name="King N."/>
            <person name="Lang F.B.F."/>
            <person name="Roger A.J."/>
            <person name="Ruiz-Trillo I."/>
            <person name="Lander E."/>
            <person name="Nusbaum C."/>
        </authorList>
    </citation>
    <scope>NUCLEOTIDE SEQUENCE [LARGE SCALE GENOMIC DNA]</scope>
    <source>
        <strain evidence="15 16">DAOM BR117</strain>
    </source>
</reference>
<feature type="compositionally biased region" description="Basic and acidic residues" evidence="11">
    <location>
        <begin position="647"/>
        <end position="659"/>
    </location>
</feature>
<accession>A0A0L0HRU5</accession>
<feature type="region of interest" description="Disordered" evidence="11">
    <location>
        <begin position="1"/>
        <end position="115"/>
    </location>
</feature>
<keyword evidence="5 10" id="KW-0863">Zinc-finger</keyword>
<dbReference type="GO" id="GO:0006357">
    <property type="term" value="P:regulation of transcription by RNA polymerase II"/>
    <property type="evidence" value="ECO:0007669"/>
    <property type="project" value="TreeGrafter"/>
</dbReference>
<evidence type="ECO:0000256" key="7">
    <source>
        <dbReference type="ARBA" id="ARBA00023117"/>
    </source>
</evidence>
<feature type="compositionally biased region" description="Polar residues" evidence="11">
    <location>
        <begin position="1405"/>
        <end position="1415"/>
    </location>
</feature>
<feature type="compositionally biased region" description="Basic and acidic residues" evidence="11">
    <location>
        <begin position="1326"/>
        <end position="1372"/>
    </location>
</feature>
<dbReference type="PROSITE" id="PS00633">
    <property type="entry name" value="BROMODOMAIN_1"/>
    <property type="match status" value="1"/>
</dbReference>
<dbReference type="eggNOG" id="KOG0955">
    <property type="taxonomic scope" value="Eukaryota"/>
</dbReference>
<dbReference type="Gene3D" id="3.30.40.10">
    <property type="entry name" value="Zinc/RING finger domain, C3HC4 (zinc finger)"/>
    <property type="match status" value="2"/>
</dbReference>
<evidence type="ECO:0000256" key="5">
    <source>
        <dbReference type="ARBA" id="ARBA00022771"/>
    </source>
</evidence>
<keyword evidence="3" id="KW-0479">Metal-binding</keyword>
<feature type="domain" description="PHD-type" evidence="14">
    <location>
        <begin position="460"/>
        <end position="574"/>
    </location>
</feature>
<dbReference type="GO" id="GO:0005634">
    <property type="term" value="C:nucleus"/>
    <property type="evidence" value="ECO:0007669"/>
    <property type="project" value="UniProtKB-SubCell"/>
</dbReference>
<dbReference type="FunFam" id="3.30.40.10:FF:000008">
    <property type="entry name" value="Bromodomain containing 1, isoform CRA_a"/>
    <property type="match status" value="1"/>
</dbReference>
<evidence type="ECO:0000256" key="6">
    <source>
        <dbReference type="ARBA" id="ARBA00022833"/>
    </source>
</evidence>
<dbReference type="PANTHER" id="PTHR13793">
    <property type="entry name" value="PHD FINGER PROTEINS"/>
    <property type="match status" value="1"/>
</dbReference>
<keyword evidence="8" id="KW-0539">Nucleus</keyword>
<feature type="region of interest" description="Disordered" evidence="11">
    <location>
        <begin position="1129"/>
        <end position="1295"/>
    </location>
</feature>
<feature type="compositionally biased region" description="Polar residues" evidence="11">
    <location>
        <begin position="1063"/>
        <end position="1084"/>
    </location>
</feature>
<feature type="compositionally biased region" description="Low complexity" evidence="11">
    <location>
        <begin position="1174"/>
        <end position="1186"/>
    </location>
</feature>
<dbReference type="CDD" id="cd04369">
    <property type="entry name" value="Bromodomain"/>
    <property type="match status" value="1"/>
</dbReference>
<dbReference type="EMBL" id="KQ257451">
    <property type="protein sequence ID" value="KND03610.1"/>
    <property type="molecule type" value="Genomic_DNA"/>
</dbReference>
<comment type="subcellular location">
    <subcellularLocation>
        <location evidence="1">Nucleus</location>
    </subcellularLocation>
</comment>
<feature type="compositionally biased region" description="Polar residues" evidence="11">
    <location>
        <begin position="1"/>
        <end position="10"/>
    </location>
</feature>
<proteinExistence type="predicted"/>
<gene>
    <name evidence="15" type="ORF">SPPG_01085</name>
</gene>
<feature type="domain" description="PHD-type" evidence="13">
    <location>
        <begin position="406"/>
        <end position="456"/>
    </location>
</feature>
<keyword evidence="4" id="KW-0677">Repeat</keyword>
<dbReference type="InterPro" id="IPR001965">
    <property type="entry name" value="Znf_PHD"/>
</dbReference>
<protein>
    <submittedName>
        <fullName evidence="15">Uncharacterized protein</fullName>
    </submittedName>
</protein>
<dbReference type="PROSITE" id="PS51805">
    <property type="entry name" value="EPHD"/>
    <property type="match status" value="1"/>
</dbReference>
<feature type="compositionally biased region" description="Low complexity" evidence="11">
    <location>
        <begin position="141"/>
        <end position="159"/>
    </location>
</feature>
<organism evidence="15 16">
    <name type="scientific">Spizellomyces punctatus (strain DAOM BR117)</name>
    <dbReference type="NCBI Taxonomy" id="645134"/>
    <lineage>
        <taxon>Eukaryota</taxon>
        <taxon>Fungi</taxon>
        <taxon>Fungi incertae sedis</taxon>
        <taxon>Chytridiomycota</taxon>
        <taxon>Chytridiomycota incertae sedis</taxon>
        <taxon>Chytridiomycetes</taxon>
        <taxon>Spizellomycetales</taxon>
        <taxon>Spizellomycetaceae</taxon>
        <taxon>Spizellomyces</taxon>
    </lineage>
</organism>
<keyword evidence="7 9" id="KW-0103">Bromodomain</keyword>
<feature type="domain" description="Bromo" evidence="12">
    <location>
        <begin position="840"/>
        <end position="910"/>
    </location>
</feature>
<dbReference type="Gene3D" id="1.20.920.10">
    <property type="entry name" value="Bromodomain-like"/>
    <property type="match status" value="1"/>
</dbReference>
<dbReference type="PRINTS" id="PR00503">
    <property type="entry name" value="BROMODOMAIN"/>
</dbReference>